<dbReference type="Proteomes" id="UP001141336">
    <property type="component" value="Unassembled WGS sequence"/>
</dbReference>
<protein>
    <recommendedName>
        <fullName evidence="3">Transposase</fullName>
    </recommendedName>
</protein>
<evidence type="ECO:0008006" key="3">
    <source>
        <dbReference type="Google" id="ProtNLM"/>
    </source>
</evidence>
<dbReference type="EMBL" id="JAPTGC010000005">
    <property type="protein sequence ID" value="MCZ0862576.1"/>
    <property type="molecule type" value="Genomic_DNA"/>
</dbReference>
<evidence type="ECO:0000313" key="2">
    <source>
        <dbReference type="Proteomes" id="UP001141336"/>
    </source>
</evidence>
<organism evidence="1 2">
    <name type="scientific">Methanocorpusculum vombati</name>
    <dbReference type="NCBI Taxonomy" id="3002864"/>
    <lineage>
        <taxon>Archaea</taxon>
        <taxon>Methanobacteriati</taxon>
        <taxon>Methanobacteriota</taxon>
        <taxon>Stenosarchaea group</taxon>
        <taxon>Methanomicrobia</taxon>
        <taxon>Methanomicrobiales</taxon>
        <taxon>Methanocorpusculaceae</taxon>
        <taxon>Methanocorpusculum</taxon>
    </lineage>
</organism>
<gene>
    <name evidence="1" type="ORF">O0S09_04800</name>
</gene>
<evidence type="ECO:0000313" key="1">
    <source>
        <dbReference type="EMBL" id="MCZ0862576.1"/>
    </source>
</evidence>
<name>A0ABT4IM01_9EURY</name>
<accession>A0ABT4IM01</accession>
<reference evidence="1" key="1">
    <citation type="submission" date="2022-12" db="EMBL/GenBank/DDBJ databases">
        <title>Isolation and characterisation of novel Methanocorpusculum spp. from native Australian herbivores indicates the genus is ancestrally host-associated.</title>
        <authorList>
            <person name="Volmer J.G."/>
            <person name="Soo R.M."/>
            <person name="Evans P.N."/>
            <person name="Hoedt E.C."/>
            <person name="Astorga Alsina A.L."/>
            <person name="Woodcroft B.J."/>
            <person name="Tyson G.W."/>
            <person name="Hugenholtz P."/>
            <person name="Morrison M."/>
        </authorList>
    </citation>
    <scope>NUCLEOTIDE SEQUENCE</scope>
    <source>
        <strain evidence="1">CW153</strain>
    </source>
</reference>
<keyword evidence="2" id="KW-1185">Reference proteome</keyword>
<sequence length="81" mass="9322">MQNVMALTRYLEELFGRNVDLVSEKWLSPYLRPYIEAEVVEICVSKEITVGAGSGQRKDKHFPVYAVDEYPVRLNVAFTKI</sequence>
<proteinExistence type="predicted"/>
<comment type="caution">
    <text evidence="1">The sequence shown here is derived from an EMBL/GenBank/DDBJ whole genome shotgun (WGS) entry which is preliminary data.</text>
</comment>